<evidence type="ECO:0000313" key="2">
    <source>
        <dbReference type="Proteomes" id="UP000694892"/>
    </source>
</evidence>
<sequence>MSPALNVSIPLQIRAQCHIGGGAVNNNNNSYGFKVITIIPKSHKIECSMKKMCSADMISYLSIYLL</sequence>
<protein>
    <submittedName>
        <fullName evidence="1">Uncharacterized protein</fullName>
    </submittedName>
</protein>
<dbReference type="AlphaFoldDB" id="A0A974CB57"/>
<name>A0A974CB57_XENLA</name>
<evidence type="ECO:0000313" key="1">
    <source>
        <dbReference type="EMBL" id="OCT69862.1"/>
    </source>
</evidence>
<reference evidence="2" key="1">
    <citation type="journal article" date="2016" name="Nature">
        <title>Genome evolution in the allotetraploid frog Xenopus laevis.</title>
        <authorList>
            <person name="Session A.M."/>
            <person name="Uno Y."/>
            <person name="Kwon T."/>
            <person name="Chapman J.A."/>
            <person name="Toyoda A."/>
            <person name="Takahashi S."/>
            <person name="Fukui A."/>
            <person name="Hikosaka A."/>
            <person name="Suzuki A."/>
            <person name="Kondo M."/>
            <person name="van Heeringen S.J."/>
            <person name="Quigley I."/>
            <person name="Heinz S."/>
            <person name="Ogino H."/>
            <person name="Ochi H."/>
            <person name="Hellsten U."/>
            <person name="Lyons J.B."/>
            <person name="Simakov O."/>
            <person name="Putnam N."/>
            <person name="Stites J."/>
            <person name="Kuroki Y."/>
            <person name="Tanaka T."/>
            <person name="Michiue T."/>
            <person name="Watanabe M."/>
            <person name="Bogdanovic O."/>
            <person name="Lister R."/>
            <person name="Georgiou G."/>
            <person name="Paranjpe S.S."/>
            <person name="van Kruijsbergen I."/>
            <person name="Shu S."/>
            <person name="Carlson J."/>
            <person name="Kinoshita T."/>
            <person name="Ohta Y."/>
            <person name="Mawaribuchi S."/>
            <person name="Jenkins J."/>
            <person name="Grimwood J."/>
            <person name="Schmutz J."/>
            <person name="Mitros T."/>
            <person name="Mozaffari S.V."/>
            <person name="Suzuki Y."/>
            <person name="Haramoto Y."/>
            <person name="Yamamoto T.S."/>
            <person name="Takagi C."/>
            <person name="Heald R."/>
            <person name="Miller K."/>
            <person name="Haudenschild C."/>
            <person name="Kitzman J."/>
            <person name="Nakayama T."/>
            <person name="Izutsu Y."/>
            <person name="Robert J."/>
            <person name="Fortriede J."/>
            <person name="Burns K."/>
            <person name="Lotay V."/>
            <person name="Karimi K."/>
            <person name="Yasuoka Y."/>
            <person name="Dichmann D.S."/>
            <person name="Flajnik M.F."/>
            <person name="Houston D.W."/>
            <person name="Shendure J."/>
            <person name="DuPasquier L."/>
            <person name="Vize P.D."/>
            <person name="Zorn A.M."/>
            <person name="Ito M."/>
            <person name="Marcotte E.M."/>
            <person name="Wallingford J.B."/>
            <person name="Ito Y."/>
            <person name="Asashima M."/>
            <person name="Ueno N."/>
            <person name="Matsuda Y."/>
            <person name="Veenstra G.J."/>
            <person name="Fujiyama A."/>
            <person name="Harland R.M."/>
            <person name="Taira M."/>
            <person name="Rokhsar D.S."/>
        </authorList>
    </citation>
    <scope>NUCLEOTIDE SEQUENCE [LARGE SCALE GENOMIC DNA]</scope>
    <source>
        <strain evidence="2">J</strain>
    </source>
</reference>
<gene>
    <name evidence="1" type="ORF">XELAEV_18036787mg</name>
</gene>
<dbReference type="EMBL" id="CM004479">
    <property type="protein sequence ID" value="OCT69862.1"/>
    <property type="molecule type" value="Genomic_DNA"/>
</dbReference>
<proteinExistence type="predicted"/>
<organism evidence="1 2">
    <name type="scientific">Xenopus laevis</name>
    <name type="common">African clawed frog</name>
    <dbReference type="NCBI Taxonomy" id="8355"/>
    <lineage>
        <taxon>Eukaryota</taxon>
        <taxon>Metazoa</taxon>
        <taxon>Chordata</taxon>
        <taxon>Craniata</taxon>
        <taxon>Vertebrata</taxon>
        <taxon>Euteleostomi</taxon>
        <taxon>Amphibia</taxon>
        <taxon>Batrachia</taxon>
        <taxon>Anura</taxon>
        <taxon>Pipoidea</taxon>
        <taxon>Pipidae</taxon>
        <taxon>Xenopodinae</taxon>
        <taxon>Xenopus</taxon>
        <taxon>Xenopus</taxon>
    </lineage>
</organism>
<dbReference type="Proteomes" id="UP000694892">
    <property type="component" value="Chromosome 7S"/>
</dbReference>
<accession>A0A974CB57</accession>